<name>I3IQE7_9BACT</name>
<evidence type="ECO:0000313" key="4">
    <source>
        <dbReference type="Proteomes" id="UP000002985"/>
    </source>
</evidence>
<feature type="coiled-coil region" evidence="1">
    <location>
        <begin position="26"/>
        <end position="53"/>
    </location>
</feature>
<dbReference type="STRING" id="247490.KSU1_D0633"/>
<comment type="caution">
    <text evidence="3">The sequence shown here is derived from an EMBL/GenBank/DDBJ whole genome shotgun (WGS) entry which is preliminary data.</text>
</comment>
<proteinExistence type="predicted"/>
<reference evidence="3 4" key="1">
    <citation type="journal article" date="2012" name="FEBS Lett.">
        <title>Anammox organism KSU-1 expresses a NirK-type copper-containing nitrite reductase instead of a NirS-type with cytochrome cd1.</title>
        <authorList>
            <person name="Hira D."/>
            <person name="Toh H."/>
            <person name="Migita C.T."/>
            <person name="Okubo H."/>
            <person name="Nishiyama T."/>
            <person name="Hattori M."/>
            <person name="Furukawa K."/>
            <person name="Fujii T."/>
        </authorList>
    </citation>
    <scope>NUCLEOTIDE SEQUENCE [LARGE SCALE GENOMIC DNA]</scope>
</reference>
<organism evidence="3 4">
    <name type="scientific">Candidatus Jettenia caeni</name>
    <dbReference type="NCBI Taxonomy" id="247490"/>
    <lineage>
        <taxon>Bacteria</taxon>
        <taxon>Pseudomonadati</taxon>
        <taxon>Planctomycetota</taxon>
        <taxon>Candidatus Brocadiia</taxon>
        <taxon>Candidatus Brocadiales</taxon>
        <taxon>Candidatus Brocadiaceae</taxon>
        <taxon>Candidatus Jettenia</taxon>
    </lineage>
</organism>
<feature type="coiled-coil region" evidence="1">
    <location>
        <begin position="88"/>
        <end position="115"/>
    </location>
</feature>
<sequence>MNRRLHELANKVQSPKKNVDSGQRTIAELIQAVEEWRDRKQKNKQRKAELVRKRWLEELGGKENEMWQQVESLIEEKKPKSYDSALALLKDLRELAEYRGKLEEFKQRVAEIQQTYSNRPALRDRIRHAKLI</sequence>
<protein>
    <submittedName>
        <fullName evidence="3">Uncharacterized protein</fullName>
    </submittedName>
</protein>
<dbReference type="Proteomes" id="UP000002985">
    <property type="component" value="Unassembled WGS sequence"/>
</dbReference>
<gene>
    <name evidence="3" type="ORF">KSU1_D0633</name>
</gene>
<accession>I3IQE7</accession>
<dbReference type="OrthoDB" id="9066681at2"/>
<evidence type="ECO:0000313" key="3">
    <source>
        <dbReference type="EMBL" id="GAB63942.1"/>
    </source>
</evidence>
<dbReference type="AlphaFoldDB" id="I3IQE7"/>
<feature type="compositionally biased region" description="Polar residues" evidence="2">
    <location>
        <begin position="11"/>
        <end position="20"/>
    </location>
</feature>
<feature type="region of interest" description="Disordered" evidence="2">
    <location>
        <begin position="1"/>
        <end position="20"/>
    </location>
</feature>
<evidence type="ECO:0000256" key="1">
    <source>
        <dbReference type="SAM" id="Coils"/>
    </source>
</evidence>
<keyword evidence="4" id="KW-1185">Reference proteome</keyword>
<dbReference type="EMBL" id="BAFH01000004">
    <property type="protein sequence ID" value="GAB63942.1"/>
    <property type="molecule type" value="Genomic_DNA"/>
</dbReference>
<keyword evidence="1" id="KW-0175">Coiled coil</keyword>
<evidence type="ECO:0000256" key="2">
    <source>
        <dbReference type="SAM" id="MobiDB-lite"/>
    </source>
</evidence>